<sequence>MARSTLSDALRLMFGHEGGYVNDPKDPGGPTKYGVTLATLAAHRGRKVTAADVRNLTLSEARIIYRKSYWKQSGGDLLPRGLDYAVFDFGVHSGPATAVKVLQRLVGVSQDGIVGIQTVDAVRRYKGGLRELIDDYCNARLAYLRSLRGWRRYARGWTVRVTGIDPKGEWRAQRGVRGNAHALAGGVATASSHVQPTPKARPEDVSFTHVVTRPEAWGPLGGLVSAMGAIASGSGPVQIALAIGMVGAVGVGLWYAVRRIRAA</sequence>
<dbReference type="GO" id="GO:0016787">
    <property type="term" value="F:hydrolase activity"/>
    <property type="evidence" value="ECO:0007669"/>
    <property type="project" value="UniProtKB-KW"/>
</dbReference>
<keyword evidence="4" id="KW-0378">Hydrolase</keyword>
<evidence type="ECO:0000259" key="3">
    <source>
        <dbReference type="Pfam" id="PF09374"/>
    </source>
</evidence>
<feature type="domain" description="Peptidoglycan binding" evidence="3">
    <location>
        <begin position="98"/>
        <end position="160"/>
    </location>
</feature>
<evidence type="ECO:0000256" key="1">
    <source>
        <dbReference type="SAM" id="Phobius"/>
    </source>
</evidence>
<dbReference type="CDD" id="cd13926">
    <property type="entry name" value="N-acetylmuramidase_GH108"/>
    <property type="match status" value="1"/>
</dbReference>
<keyword evidence="5" id="KW-1185">Reference proteome</keyword>
<keyword evidence="1" id="KW-1133">Transmembrane helix</keyword>
<organism evidence="4 5">
    <name type="scientific">Kaustia mangrovi</name>
    <dbReference type="NCBI Taxonomy" id="2593653"/>
    <lineage>
        <taxon>Bacteria</taxon>
        <taxon>Pseudomonadati</taxon>
        <taxon>Pseudomonadota</taxon>
        <taxon>Alphaproteobacteria</taxon>
        <taxon>Hyphomicrobiales</taxon>
        <taxon>Parvibaculaceae</taxon>
        <taxon>Kaustia</taxon>
    </lineage>
</organism>
<dbReference type="KEGG" id="kmn:HW532_12725"/>
<accession>A0A7S8HC96</accession>
<gene>
    <name evidence="4" type="ORF">HW532_12725</name>
</gene>
<dbReference type="Pfam" id="PF05838">
    <property type="entry name" value="Glyco_hydro_108"/>
    <property type="match status" value="1"/>
</dbReference>
<proteinExistence type="predicted"/>
<feature type="transmembrane region" description="Helical" evidence="1">
    <location>
        <begin position="239"/>
        <end position="257"/>
    </location>
</feature>
<dbReference type="EMBL" id="CP058214">
    <property type="protein sequence ID" value="QPC43482.1"/>
    <property type="molecule type" value="Genomic_DNA"/>
</dbReference>
<dbReference type="SUPFAM" id="SSF53955">
    <property type="entry name" value="Lysozyme-like"/>
    <property type="match status" value="1"/>
</dbReference>
<dbReference type="InterPro" id="IPR008565">
    <property type="entry name" value="TtsA-like_GH18_dom"/>
</dbReference>
<dbReference type="Gene3D" id="1.20.141.10">
    <property type="entry name" value="Chitosanase, subunit A, domain 1"/>
    <property type="match status" value="1"/>
</dbReference>
<dbReference type="RefSeq" id="WP_213160846.1">
    <property type="nucleotide sequence ID" value="NZ_CP058214.1"/>
</dbReference>
<protein>
    <submittedName>
        <fullName evidence="4">Glycoside hydrolase family 108 protein</fullName>
    </submittedName>
</protein>
<dbReference type="AlphaFoldDB" id="A0A7S8HC96"/>
<name>A0A7S8HC96_9HYPH</name>
<dbReference type="Proteomes" id="UP000593594">
    <property type="component" value="Chromosome"/>
</dbReference>
<evidence type="ECO:0000313" key="4">
    <source>
        <dbReference type="EMBL" id="QPC43482.1"/>
    </source>
</evidence>
<keyword evidence="1" id="KW-0812">Transmembrane</keyword>
<reference evidence="4 5" key="1">
    <citation type="submission" date="2020-06" db="EMBL/GenBank/DDBJ databases">
        <title>Genome sequence of 2 isolates from Red Sea Mangroves.</title>
        <authorList>
            <person name="Sefrji F."/>
            <person name="Michoud G."/>
            <person name="Merlino G."/>
            <person name="Daffonchio D."/>
        </authorList>
    </citation>
    <scope>NUCLEOTIDE SEQUENCE [LARGE SCALE GENOMIC DNA]</scope>
    <source>
        <strain evidence="4 5">R1DC25</strain>
    </source>
</reference>
<feature type="domain" description="TtsA-like Glycoside hydrolase family 108" evidence="2">
    <location>
        <begin position="13"/>
        <end position="94"/>
    </location>
</feature>
<evidence type="ECO:0000259" key="2">
    <source>
        <dbReference type="Pfam" id="PF05838"/>
    </source>
</evidence>
<dbReference type="Pfam" id="PF09374">
    <property type="entry name" value="PG_binding_3"/>
    <property type="match status" value="1"/>
</dbReference>
<dbReference type="InterPro" id="IPR018537">
    <property type="entry name" value="Peptidoglycan-bd_3"/>
</dbReference>
<keyword evidence="1" id="KW-0472">Membrane</keyword>
<dbReference type="InterPro" id="IPR023346">
    <property type="entry name" value="Lysozyme-like_dom_sf"/>
</dbReference>
<evidence type="ECO:0000313" key="5">
    <source>
        <dbReference type="Proteomes" id="UP000593594"/>
    </source>
</evidence>